<feature type="region of interest" description="Disordered" evidence="4">
    <location>
        <begin position="29"/>
        <end position="55"/>
    </location>
</feature>
<dbReference type="Proteomes" id="UP000661435">
    <property type="component" value="Unassembled WGS sequence"/>
</dbReference>
<sequence>MKKISKAVALILTLALMLTILAACGGGTTTQSQAPQTSAPETGAPESSAPSGAAQDPVTLQWAFTPPSGSMDEKWHMHIGDLISEYTSGAVTYEYYPNSTLGNEKVALEGVLSGTITQASISPNVIATVLPEFNILCLPFAFDSLEHFNKVISSDEYYEKMNEVANAVGLQYLGVDLAIPRNISTDKPVYTPADANGEVLRVMDGSIYTDMMALWGFGSSVISYGEVYTALQQGVVDGVENSNDGNLTMKFYEVVDYTTNTYHVYHGQHAVMNLDVWNSLTKETQESIRQAWKDTYPALLEELVPYVQEASDSIAEKGVTIIDLDEEQRQAWIDASQPLYEKYSGVIGEDFYNWFMEFVDSMR</sequence>
<dbReference type="InterPro" id="IPR038404">
    <property type="entry name" value="TRAP_DctP_sf"/>
</dbReference>
<dbReference type="InterPro" id="IPR018389">
    <property type="entry name" value="DctP_fam"/>
</dbReference>
<protein>
    <submittedName>
        <fullName evidence="6">TRAP transporter substrate-binding protein</fullName>
    </submittedName>
</protein>
<organism evidence="6 7">
    <name type="scientific">Lawsonibacter hominis</name>
    <dbReference type="NCBI Taxonomy" id="2763053"/>
    <lineage>
        <taxon>Bacteria</taxon>
        <taxon>Bacillati</taxon>
        <taxon>Bacillota</taxon>
        <taxon>Clostridia</taxon>
        <taxon>Eubacteriales</taxon>
        <taxon>Oscillospiraceae</taxon>
        <taxon>Lawsonibacter</taxon>
    </lineage>
</organism>
<dbReference type="Gene3D" id="3.40.190.170">
    <property type="entry name" value="Bacterial extracellular solute-binding protein, family 7"/>
    <property type="match status" value="1"/>
</dbReference>
<accession>A0A8J6MB47</accession>
<feature type="signal peptide" evidence="5">
    <location>
        <begin position="1"/>
        <end position="22"/>
    </location>
</feature>
<dbReference type="Pfam" id="PF03480">
    <property type="entry name" value="DctP"/>
    <property type="match status" value="1"/>
</dbReference>
<dbReference type="AlphaFoldDB" id="A0A8J6MB47"/>
<dbReference type="NCBIfam" id="NF037995">
    <property type="entry name" value="TRAP_S1"/>
    <property type="match status" value="1"/>
</dbReference>
<proteinExistence type="inferred from homology"/>
<evidence type="ECO:0000313" key="7">
    <source>
        <dbReference type="Proteomes" id="UP000661435"/>
    </source>
</evidence>
<dbReference type="EMBL" id="JACOPP010000022">
    <property type="protein sequence ID" value="MBC5734644.1"/>
    <property type="molecule type" value="Genomic_DNA"/>
</dbReference>
<name>A0A8J6MB47_9FIRM</name>
<comment type="similarity">
    <text evidence="1">Belongs to the bacterial solute-binding protein 7 family.</text>
</comment>
<feature type="compositionally biased region" description="Low complexity" evidence="4">
    <location>
        <begin position="29"/>
        <end position="54"/>
    </location>
</feature>
<dbReference type="RefSeq" id="WP_186908473.1">
    <property type="nucleotide sequence ID" value="NZ_JACOPP010000022.1"/>
</dbReference>
<keyword evidence="2" id="KW-0813">Transport</keyword>
<comment type="caution">
    <text evidence="6">The sequence shown here is derived from an EMBL/GenBank/DDBJ whole genome shotgun (WGS) entry which is preliminary data.</text>
</comment>
<evidence type="ECO:0000256" key="2">
    <source>
        <dbReference type="ARBA" id="ARBA00022448"/>
    </source>
</evidence>
<keyword evidence="7" id="KW-1185">Reference proteome</keyword>
<evidence type="ECO:0000256" key="5">
    <source>
        <dbReference type="SAM" id="SignalP"/>
    </source>
</evidence>
<evidence type="ECO:0000313" key="6">
    <source>
        <dbReference type="EMBL" id="MBC5734644.1"/>
    </source>
</evidence>
<dbReference type="CDD" id="cd13603">
    <property type="entry name" value="PBP2_TRAP_Siap_TeaA_like"/>
    <property type="match status" value="1"/>
</dbReference>
<feature type="chain" id="PRO_5038525569" evidence="5">
    <location>
        <begin position="23"/>
        <end position="363"/>
    </location>
</feature>
<evidence type="ECO:0000256" key="3">
    <source>
        <dbReference type="ARBA" id="ARBA00022729"/>
    </source>
</evidence>
<reference evidence="6" key="1">
    <citation type="submission" date="2020-08" db="EMBL/GenBank/DDBJ databases">
        <title>Genome public.</title>
        <authorList>
            <person name="Liu C."/>
            <person name="Sun Q."/>
        </authorList>
    </citation>
    <scope>NUCLEOTIDE SEQUENCE</scope>
    <source>
        <strain evidence="6">NSJ-51</strain>
    </source>
</reference>
<dbReference type="PROSITE" id="PS51257">
    <property type="entry name" value="PROKAR_LIPOPROTEIN"/>
    <property type="match status" value="1"/>
</dbReference>
<evidence type="ECO:0000256" key="1">
    <source>
        <dbReference type="ARBA" id="ARBA00009023"/>
    </source>
</evidence>
<dbReference type="PANTHER" id="PTHR33376:SF7">
    <property type="entry name" value="C4-DICARBOXYLATE-BINDING PROTEIN DCTB"/>
    <property type="match status" value="1"/>
</dbReference>
<dbReference type="PANTHER" id="PTHR33376">
    <property type="match status" value="1"/>
</dbReference>
<evidence type="ECO:0000256" key="4">
    <source>
        <dbReference type="SAM" id="MobiDB-lite"/>
    </source>
</evidence>
<dbReference type="GO" id="GO:0055085">
    <property type="term" value="P:transmembrane transport"/>
    <property type="evidence" value="ECO:0007669"/>
    <property type="project" value="InterPro"/>
</dbReference>
<keyword evidence="3 5" id="KW-0732">Signal</keyword>
<gene>
    <name evidence="6" type="ORF">H8S57_13045</name>
</gene>